<protein>
    <recommendedName>
        <fullName evidence="4">Receptor ligand binding region domain-containing protein</fullName>
    </recommendedName>
</protein>
<accession>A0ABN8LYI6</accession>
<dbReference type="InterPro" id="IPR050726">
    <property type="entry name" value="mGluR"/>
</dbReference>
<keyword evidence="1" id="KW-0325">Glycoprotein</keyword>
<organism evidence="2 3">
    <name type="scientific">Porites evermanni</name>
    <dbReference type="NCBI Taxonomy" id="104178"/>
    <lineage>
        <taxon>Eukaryota</taxon>
        <taxon>Metazoa</taxon>
        <taxon>Cnidaria</taxon>
        <taxon>Anthozoa</taxon>
        <taxon>Hexacorallia</taxon>
        <taxon>Scleractinia</taxon>
        <taxon>Fungiina</taxon>
        <taxon>Poritidae</taxon>
        <taxon>Porites</taxon>
    </lineage>
</organism>
<sequence length="117" mass="13004">MSCNQGLRAYKDGDVMLGGLISLHMSGEFSAKEFGLADAVIFAIDMVNKNSSLLANVSLGYDIRNYCDSRVLGMQEAFDFKPKAMTDFIERFNWTYVAVIGLDNSYGRNGILALERE</sequence>
<evidence type="ECO:0000313" key="3">
    <source>
        <dbReference type="Proteomes" id="UP001159427"/>
    </source>
</evidence>
<dbReference type="SUPFAM" id="SSF53822">
    <property type="entry name" value="Periplasmic binding protein-like I"/>
    <property type="match status" value="1"/>
</dbReference>
<dbReference type="Gene3D" id="3.40.50.2300">
    <property type="match status" value="2"/>
</dbReference>
<gene>
    <name evidence="2" type="ORF">PEVE_00007520</name>
</gene>
<dbReference type="EMBL" id="CALNXI010000150">
    <property type="protein sequence ID" value="CAH3020531.1"/>
    <property type="molecule type" value="Genomic_DNA"/>
</dbReference>
<dbReference type="Proteomes" id="UP001159427">
    <property type="component" value="Unassembled WGS sequence"/>
</dbReference>
<evidence type="ECO:0000256" key="1">
    <source>
        <dbReference type="ARBA" id="ARBA00023180"/>
    </source>
</evidence>
<keyword evidence="3" id="KW-1185">Reference proteome</keyword>
<comment type="caution">
    <text evidence="2">The sequence shown here is derived from an EMBL/GenBank/DDBJ whole genome shotgun (WGS) entry which is preliminary data.</text>
</comment>
<proteinExistence type="predicted"/>
<evidence type="ECO:0000313" key="2">
    <source>
        <dbReference type="EMBL" id="CAH3020531.1"/>
    </source>
</evidence>
<dbReference type="InterPro" id="IPR028082">
    <property type="entry name" value="Peripla_BP_I"/>
</dbReference>
<evidence type="ECO:0008006" key="4">
    <source>
        <dbReference type="Google" id="ProtNLM"/>
    </source>
</evidence>
<dbReference type="PANTHER" id="PTHR24060">
    <property type="entry name" value="METABOTROPIC GLUTAMATE RECEPTOR"/>
    <property type="match status" value="1"/>
</dbReference>
<name>A0ABN8LYI6_9CNID</name>
<reference evidence="2 3" key="1">
    <citation type="submission" date="2022-05" db="EMBL/GenBank/DDBJ databases">
        <authorList>
            <consortium name="Genoscope - CEA"/>
            <person name="William W."/>
        </authorList>
    </citation>
    <scope>NUCLEOTIDE SEQUENCE [LARGE SCALE GENOMIC DNA]</scope>
</reference>